<dbReference type="AlphaFoldDB" id="A0A5N6EJ77"/>
<evidence type="ECO:0000256" key="1">
    <source>
        <dbReference type="RuleBase" id="RU003690"/>
    </source>
</evidence>
<evidence type="ECO:0000256" key="2">
    <source>
        <dbReference type="SAM" id="SignalP"/>
    </source>
</evidence>
<sequence>MASLLVLLVTLFECVAGFTYSAVGTERYAKPIQTPAAAAKKNFGPAYAQASKLLPTKAIHTTFTFAPSSTWTDDGPYGQSAFNALWVSANLTYSSTMPFSTTVSPTPIPSSELVFPPPLPIPSPSGGTPLPKDFIWGVAGSAWQIEGAIQAEGRGPAPIVDKLGALPNSDHTDDGVTNSMSYYLYKQDIARLAAIGVPYYSFSISWSRVLPFGVADSPVNQQAIEHYDDVINTCLKYGVTPIVTLWHFDTPLMVDFDEDSMIEDFIYFAQVVMAHFADRVPIWQTFNEPNIGFLYSFREYQTINRITLAHAEVYHWYKDVLNGMGRVSFKFANNLAYPLHGPSNASDVAASVRYQNMVLGMMGNPIFLGQQIPKEYLETAGMNVTALTTEQIQRIRGTADFLSIDPYTVQLATAPTNGIDACAANSRDENWPFCVVFSNTRTDGWIVGAAANNFIRIAPEYVRQQLKYLWDVYKPTGGIMITEFGFPVPNENLKALSEQRFDLERSLYFHDFLTETAKAIRDDGVNVIGSLAWSFVDNNEWGDYSQQYGLQTANRTTFERTFKRSFFDFVDFFHRNIRKGS</sequence>
<dbReference type="Pfam" id="PF00232">
    <property type="entry name" value="Glyco_hydro_1"/>
    <property type="match status" value="1"/>
</dbReference>
<reference evidence="3 4" key="1">
    <citation type="submission" date="2019-04" db="EMBL/GenBank/DDBJ databases">
        <title>Fungal friends and foes A comparative genomics study of 23 Aspergillus species from section Flavi.</title>
        <authorList>
            <consortium name="DOE Joint Genome Institute"/>
            <person name="Kjaerbolling I."/>
            <person name="Vesth T.C."/>
            <person name="Frisvad J.C."/>
            <person name="Nybo J.L."/>
            <person name="Theobald S."/>
            <person name="Kildgaard S."/>
            <person name="Petersen T.I."/>
            <person name="Kuo A."/>
            <person name="Sato A."/>
            <person name="Lyhne E.K."/>
            <person name="Kogle M.E."/>
            <person name="Wiebenga A."/>
            <person name="Kun R.S."/>
            <person name="Lubbers R.J."/>
            <person name="Makela M.R."/>
            <person name="Barry K."/>
            <person name="Chovatia M."/>
            <person name="Clum A."/>
            <person name="Daum C."/>
            <person name="Haridas S."/>
            <person name="He G."/>
            <person name="LaButti K."/>
            <person name="Lipzen A."/>
            <person name="Mondo S."/>
            <person name="Pangilinan J."/>
            <person name="Riley R."/>
            <person name="Salamov A."/>
            <person name="Simmons B.A."/>
            <person name="Magnuson J.K."/>
            <person name="Henrissat B."/>
            <person name="Mortensen U.H."/>
            <person name="Larsen T.O."/>
            <person name="De vries R.P."/>
            <person name="Grigoriev I.V."/>
            <person name="Machida M."/>
            <person name="Baker S.E."/>
            <person name="Andersen M.R."/>
        </authorList>
    </citation>
    <scope>NUCLEOTIDE SEQUENCE [LARGE SCALE GENOMIC DNA]</scope>
    <source>
        <strain evidence="3 4">CBS 126849</strain>
    </source>
</reference>
<dbReference type="InterPro" id="IPR001360">
    <property type="entry name" value="Glyco_hydro_1"/>
</dbReference>
<dbReference type="PANTHER" id="PTHR10353:SF53">
    <property type="entry name" value="BETA-1,4-GLUCOSIDASE (EUROFUNG)"/>
    <property type="match status" value="1"/>
</dbReference>
<organism evidence="3 4">
    <name type="scientific">Aspergillus novoparasiticus</name>
    <dbReference type="NCBI Taxonomy" id="986946"/>
    <lineage>
        <taxon>Eukaryota</taxon>
        <taxon>Fungi</taxon>
        <taxon>Dikarya</taxon>
        <taxon>Ascomycota</taxon>
        <taxon>Pezizomycotina</taxon>
        <taxon>Eurotiomycetes</taxon>
        <taxon>Eurotiomycetidae</taxon>
        <taxon>Eurotiales</taxon>
        <taxon>Aspergillaceae</taxon>
        <taxon>Aspergillus</taxon>
        <taxon>Aspergillus subgen. Circumdati</taxon>
    </lineage>
</organism>
<evidence type="ECO:0000313" key="4">
    <source>
        <dbReference type="Proteomes" id="UP000326799"/>
    </source>
</evidence>
<keyword evidence="2" id="KW-0732">Signal</keyword>
<gene>
    <name evidence="3" type="ORF">BDV33DRAFT_143066</name>
</gene>
<keyword evidence="4" id="KW-1185">Reference proteome</keyword>
<comment type="similarity">
    <text evidence="1">Belongs to the glycosyl hydrolase 1 family.</text>
</comment>
<dbReference type="SUPFAM" id="SSF51445">
    <property type="entry name" value="(Trans)glycosidases"/>
    <property type="match status" value="1"/>
</dbReference>
<dbReference type="Proteomes" id="UP000326799">
    <property type="component" value="Unassembled WGS sequence"/>
</dbReference>
<dbReference type="InterPro" id="IPR017853">
    <property type="entry name" value="GH"/>
</dbReference>
<proteinExistence type="inferred from homology"/>
<dbReference type="GO" id="GO:0008422">
    <property type="term" value="F:beta-glucosidase activity"/>
    <property type="evidence" value="ECO:0007669"/>
    <property type="project" value="TreeGrafter"/>
</dbReference>
<dbReference type="EMBL" id="ML733469">
    <property type="protein sequence ID" value="KAB8217085.1"/>
    <property type="molecule type" value="Genomic_DNA"/>
</dbReference>
<dbReference type="GO" id="GO:0005975">
    <property type="term" value="P:carbohydrate metabolic process"/>
    <property type="evidence" value="ECO:0007669"/>
    <property type="project" value="InterPro"/>
</dbReference>
<name>A0A5N6EJ77_9EURO</name>
<dbReference type="PANTHER" id="PTHR10353">
    <property type="entry name" value="GLYCOSYL HYDROLASE"/>
    <property type="match status" value="1"/>
</dbReference>
<feature type="chain" id="PRO_5024974712" evidence="2">
    <location>
        <begin position="18"/>
        <end position="581"/>
    </location>
</feature>
<evidence type="ECO:0000313" key="3">
    <source>
        <dbReference type="EMBL" id="KAB8217085.1"/>
    </source>
</evidence>
<accession>A0A5N6EJ77</accession>
<dbReference type="Gene3D" id="3.20.20.80">
    <property type="entry name" value="Glycosidases"/>
    <property type="match status" value="1"/>
</dbReference>
<protein>
    <submittedName>
        <fullName evidence="3">Beta-glucosidase</fullName>
    </submittedName>
</protein>
<feature type="signal peptide" evidence="2">
    <location>
        <begin position="1"/>
        <end position="17"/>
    </location>
</feature>